<name>A0A2S0WPR7_9ACTN</name>
<comment type="catalytic activity">
    <reaction evidence="1">
        <text>Hydrolysis of terminal non-reducing N-acetyl-D-hexosamine residues in N-acetyl-beta-D-hexosaminides.</text>
        <dbReference type="EC" id="3.2.1.52"/>
    </reaction>
</comment>
<keyword evidence="7" id="KW-1133">Transmembrane helix</keyword>
<evidence type="ECO:0000256" key="7">
    <source>
        <dbReference type="SAM" id="Phobius"/>
    </source>
</evidence>
<dbReference type="InterPro" id="IPR001764">
    <property type="entry name" value="Glyco_hydro_3_N"/>
</dbReference>
<organism evidence="8 9">
    <name type="scientific">Aeromicrobium chenweiae</name>
    <dbReference type="NCBI Taxonomy" id="2079793"/>
    <lineage>
        <taxon>Bacteria</taxon>
        <taxon>Bacillati</taxon>
        <taxon>Actinomycetota</taxon>
        <taxon>Actinomycetes</taxon>
        <taxon>Propionibacteriales</taxon>
        <taxon>Nocardioidaceae</taxon>
        <taxon>Aeromicrobium</taxon>
    </lineage>
</organism>
<evidence type="ECO:0000256" key="1">
    <source>
        <dbReference type="ARBA" id="ARBA00001231"/>
    </source>
</evidence>
<evidence type="ECO:0000256" key="3">
    <source>
        <dbReference type="ARBA" id="ARBA00012663"/>
    </source>
</evidence>
<dbReference type="EC" id="3.2.1.52" evidence="3"/>
<dbReference type="GO" id="GO:0005975">
    <property type="term" value="P:carbohydrate metabolic process"/>
    <property type="evidence" value="ECO:0007669"/>
    <property type="project" value="InterPro"/>
</dbReference>
<evidence type="ECO:0000256" key="5">
    <source>
        <dbReference type="ARBA" id="ARBA00023295"/>
    </source>
</evidence>
<evidence type="ECO:0000256" key="2">
    <source>
        <dbReference type="ARBA" id="ARBA00005336"/>
    </source>
</evidence>
<evidence type="ECO:0000313" key="9">
    <source>
        <dbReference type="Proteomes" id="UP000244384"/>
    </source>
</evidence>
<sequence length="554" mass="56506">MSSPRPSRNRRLLATVVLLTATALVVAAGVVWWIGRDGSSSPTSSPPASPRTSKSPAAQEPTGWGPTDAEKQKARSLAEALPLDELAGQLIIARSFSNESSLELVREKHFAGVMVTGQQILDVTTDDPLESVKAFNDQLQDAGKGRGFPVMVPIDQEGGLVARLADPLTPFPTFMSAGAAIAGHGTDGEAAVTAATRASGAELRAAGYNTVFAPDGDITIGPADPIIGSRSAGSDPDTVARAVVAAVDGYSEAGMISAVKHFPGHNVDEDSHKGLPVLRSDRDRLRSHDLKPFAAAVADAAPGIMTGHLDVPAIDKGVPASMSHKVITRGLRDNLGFDGLVISDSLGMGAVMSRYPGGDATVEAIKAGSDLALMPADNEQAYDAVLAALRSGEIPEKQARESAARTIAYLLHAQASPELPGEPGSHADASEALSASAATIVAHPCPVPKIAGVVPLGSPEAVTAFRTAAEEAGLPLGSGTSVVFLGPGSSGAAGDVAVSTDTPYALASSSAPTKIALYGRDVPAMRALVKVLQGTARAQGALPVDVGVPAPQRC</sequence>
<accession>A0A5F2EXL4</accession>
<gene>
    <name evidence="8" type="ORF">C3E78_14585</name>
</gene>
<reference evidence="9" key="1">
    <citation type="submission" date="2018-01" db="EMBL/GenBank/DDBJ databases">
        <authorList>
            <person name="Li J."/>
        </authorList>
    </citation>
    <scope>NUCLEOTIDE SEQUENCE [LARGE SCALE GENOMIC DNA]</scope>
    <source>
        <strain evidence="9">592</strain>
    </source>
</reference>
<feature type="region of interest" description="Disordered" evidence="6">
    <location>
        <begin position="38"/>
        <end position="74"/>
    </location>
</feature>
<dbReference type="SUPFAM" id="SSF51445">
    <property type="entry name" value="(Trans)glycosidases"/>
    <property type="match status" value="1"/>
</dbReference>
<keyword evidence="9" id="KW-1185">Reference proteome</keyword>
<keyword evidence="7" id="KW-0472">Membrane</keyword>
<dbReference type="EMBL" id="CP026952">
    <property type="protein sequence ID" value="AWB93339.1"/>
    <property type="molecule type" value="Genomic_DNA"/>
</dbReference>
<evidence type="ECO:0000256" key="6">
    <source>
        <dbReference type="SAM" id="MobiDB-lite"/>
    </source>
</evidence>
<keyword evidence="7" id="KW-0812">Transmembrane</keyword>
<dbReference type="Pfam" id="PF00933">
    <property type="entry name" value="Glyco_hydro_3"/>
    <property type="match status" value="1"/>
</dbReference>
<feature type="transmembrane region" description="Helical" evidence="7">
    <location>
        <begin position="12"/>
        <end position="35"/>
    </location>
</feature>
<dbReference type="KEGG" id="aez:C3E78_14585"/>
<dbReference type="InterPro" id="IPR050226">
    <property type="entry name" value="NagZ_Beta-hexosaminidase"/>
</dbReference>
<dbReference type="InterPro" id="IPR017853">
    <property type="entry name" value="GH"/>
</dbReference>
<keyword evidence="5" id="KW-0326">Glycosidase</keyword>
<dbReference type="Proteomes" id="UP000244384">
    <property type="component" value="Chromosome"/>
</dbReference>
<evidence type="ECO:0000313" key="8">
    <source>
        <dbReference type="EMBL" id="AWB93339.1"/>
    </source>
</evidence>
<dbReference type="PANTHER" id="PTHR30480">
    <property type="entry name" value="BETA-HEXOSAMINIDASE-RELATED"/>
    <property type="match status" value="1"/>
</dbReference>
<accession>A0A2S0WPR7</accession>
<keyword evidence="4" id="KW-0378">Hydrolase</keyword>
<proteinExistence type="inferred from homology"/>
<dbReference type="OrthoDB" id="9805821at2"/>
<dbReference type="InterPro" id="IPR036962">
    <property type="entry name" value="Glyco_hydro_3_N_sf"/>
</dbReference>
<evidence type="ECO:0000256" key="4">
    <source>
        <dbReference type="ARBA" id="ARBA00022801"/>
    </source>
</evidence>
<dbReference type="GO" id="GO:0009254">
    <property type="term" value="P:peptidoglycan turnover"/>
    <property type="evidence" value="ECO:0007669"/>
    <property type="project" value="TreeGrafter"/>
</dbReference>
<protein>
    <recommendedName>
        <fullName evidence="3">beta-N-acetylhexosaminidase</fullName>
        <ecNumber evidence="3">3.2.1.52</ecNumber>
    </recommendedName>
</protein>
<dbReference type="PANTHER" id="PTHR30480:SF13">
    <property type="entry name" value="BETA-HEXOSAMINIDASE"/>
    <property type="match status" value="1"/>
</dbReference>
<dbReference type="Gene3D" id="3.20.20.300">
    <property type="entry name" value="Glycoside hydrolase, family 3, N-terminal domain"/>
    <property type="match status" value="1"/>
</dbReference>
<comment type="similarity">
    <text evidence="2">Belongs to the glycosyl hydrolase 3 family.</text>
</comment>
<dbReference type="RefSeq" id="WP_108579620.1">
    <property type="nucleotide sequence ID" value="NZ_CP026952.1"/>
</dbReference>
<dbReference type="GO" id="GO:0004563">
    <property type="term" value="F:beta-N-acetylhexosaminidase activity"/>
    <property type="evidence" value="ECO:0007669"/>
    <property type="project" value="UniProtKB-EC"/>
</dbReference>
<dbReference type="AlphaFoldDB" id="A0A2S0WPR7"/>